<keyword evidence="1" id="KW-0472">Membrane</keyword>
<evidence type="ECO:0000256" key="1">
    <source>
        <dbReference type="SAM" id="Phobius"/>
    </source>
</evidence>
<feature type="transmembrane region" description="Helical" evidence="1">
    <location>
        <begin position="7"/>
        <end position="32"/>
    </location>
</feature>
<evidence type="ECO:0000313" key="2">
    <source>
        <dbReference type="EMBL" id="HAG2208821.1"/>
    </source>
</evidence>
<reference evidence="2" key="2">
    <citation type="submission" date="2020-02" db="EMBL/GenBank/DDBJ databases">
        <authorList>
            <consortium name="NCBI Pathogen Detection Project"/>
        </authorList>
    </citation>
    <scope>NUCLEOTIDE SEQUENCE</scope>
    <source>
        <strain evidence="2">MA.CK_98/00005752</strain>
    </source>
</reference>
<dbReference type="EMBL" id="DAAXQP010000002">
    <property type="protein sequence ID" value="HAG2208821.1"/>
    <property type="molecule type" value="Genomic_DNA"/>
</dbReference>
<organism evidence="2">
    <name type="scientific">Salmonella enterica</name>
    <name type="common">Salmonella choleraesuis</name>
    <dbReference type="NCBI Taxonomy" id="28901"/>
    <lineage>
        <taxon>Bacteria</taxon>
        <taxon>Pseudomonadati</taxon>
        <taxon>Pseudomonadota</taxon>
        <taxon>Gammaproteobacteria</taxon>
        <taxon>Enterobacterales</taxon>
        <taxon>Enterobacteriaceae</taxon>
        <taxon>Salmonella</taxon>
    </lineage>
</organism>
<protein>
    <submittedName>
        <fullName evidence="2">Sodium:solute symporter</fullName>
    </submittedName>
</protein>
<comment type="caution">
    <text evidence="2">The sequence shown here is derived from an EMBL/GenBank/DDBJ whole genome shotgun (WGS) entry which is preliminary data.</text>
</comment>
<gene>
    <name evidence="2" type="ORF">G8V49_001026</name>
</gene>
<reference evidence="2" key="1">
    <citation type="journal article" date="2018" name="Genome Biol.">
        <title>SKESA: strategic k-mer extension for scrupulous assemblies.</title>
        <authorList>
            <person name="Souvorov A."/>
            <person name="Agarwala R."/>
            <person name="Lipman D.J."/>
        </authorList>
    </citation>
    <scope>NUCLEOTIDE SEQUENCE</scope>
    <source>
        <strain evidence="2">MA.CK_98/00005752</strain>
    </source>
</reference>
<keyword evidence="1" id="KW-0812">Transmembrane</keyword>
<name>A0A759WB50_SALER</name>
<sequence length="41" mass="4471">MKKVFELVMFTLFFSSLAGFGFTAGVLCYFGVAQLLSEALS</sequence>
<proteinExistence type="predicted"/>
<accession>A0A759WB50</accession>
<dbReference type="AlphaFoldDB" id="A0A759WB50"/>
<keyword evidence="1" id="KW-1133">Transmembrane helix</keyword>